<evidence type="ECO:0000313" key="3">
    <source>
        <dbReference type="EMBL" id="MFD2515660.1"/>
    </source>
</evidence>
<dbReference type="EMBL" id="JBHULU010000021">
    <property type="protein sequence ID" value="MFD2515660.1"/>
    <property type="molecule type" value="Genomic_DNA"/>
</dbReference>
<dbReference type="RefSeq" id="WP_377510837.1">
    <property type="nucleotide sequence ID" value="NZ_JBHULU010000021.1"/>
</dbReference>
<sequence length="338" mass="39629">MQRVFVTNCDSSPGGGAAQMRKMLELYELSDKTHQLVDDPDTADFILICDSEFDDYAFKIRNNRLVRKYPNKCFILSNFDKPFYYARGILTSAEKSGNRYERFRSTSYSAYYDPYHNPYIHQHQSGKDKGEKKYLFSFAGRNSHPIREAIFKQNFSRKDILIKDTTKVFDLWSGKTGNSIQDSYYRQLLSSKFALCPRGNGPNSIRLFEAMKLGIAPIIISDNFILPRGPHWEDFAIFIKEENIEDLEEIVAKYEGKYHEMGELARENFENFFSDKMYFNYVIENIKDIAEKQIIPEVLFHYYTDFLIFSCKCKQFVVRIKNRLKRLLKSSEVGSTHP</sequence>
<dbReference type="InterPro" id="IPR004263">
    <property type="entry name" value="Exostosin"/>
</dbReference>
<evidence type="ECO:0000313" key="4">
    <source>
        <dbReference type="Proteomes" id="UP001597544"/>
    </source>
</evidence>
<reference evidence="4" key="1">
    <citation type="journal article" date="2019" name="Int. J. Syst. Evol. Microbiol.">
        <title>The Global Catalogue of Microorganisms (GCM) 10K type strain sequencing project: providing services to taxonomists for standard genome sequencing and annotation.</title>
        <authorList>
            <consortium name="The Broad Institute Genomics Platform"/>
            <consortium name="The Broad Institute Genome Sequencing Center for Infectious Disease"/>
            <person name="Wu L."/>
            <person name="Ma J."/>
        </authorList>
    </citation>
    <scope>NUCLEOTIDE SEQUENCE [LARGE SCALE GENOMIC DNA]</scope>
    <source>
        <strain evidence="4">KCTC 42498</strain>
    </source>
</reference>
<keyword evidence="4" id="KW-1185">Reference proteome</keyword>
<name>A0ABW5IUE5_9BACT</name>
<protein>
    <submittedName>
        <fullName evidence="3">Exostosin family protein</fullName>
    </submittedName>
</protein>
<keyword evidence="1" id="KW-0175">Coiled coil</keyword>
<feature type="domain" description="Exostosin GT47" evidence="2">
    <location>
        <begin position="92"/>
        <end position="253"/>
    </location>
</feature>
<comment type="caution">
    <text evidence="3">The sequence shown here is derived from an EMBL/GenBank/DDBJ whole genome shotgun (WGS) entry which is preliminary data.</text>
</comment>
<dbReference type="Pfam" id="PF03016">
    <property type="entry name" value="Exostosin_GT47"/>
    <property type="match status" value="1"/>
</dbReference>
<dbReference type="PANTHER" id="PTHR11062:SF281">
    <property type="entry name" value="EXOSTOSIN-LIKE 2"/>
    <property type="match status" value="1"/>
</dbReference>
<gene>
    <name evidence="3" type="ORF">ACFSRY_17430</name>
</gene>
<dbReference type="Proteomes" id="UP001597544">
    <property type="component" value="Unassembled WGS sequence"/>
</dbReference>
<dbReference type="PANTHER" id="PTHR11062">
    <property type="entry name" value="EXOSTOSIN HEPARAN SULFATE GLYCOSYLTRANSFERASE -RELATED"/>
    <property type="match status" value="1"/>
</dbReference>
<proteinExistence type="predicted"/>
<evidence type="ECO:0000259" key="2">
    <source>
        <dbReference type="Pfam" id="PF03016"/>
    </source>
</evidence>
<accession>A0ABW5IUE5</accession>
<evidence type="ECO:0000256" key="1">
    <source>
        <dbReference type="SAM" id="Coils"/>
    </source>
</evidence>
<feature type="coiled-coil region" evidence="1">
    <location>
        <begin position="237"/>
        <end position="264"/>
    </location>
</feature>
<dbReference type="InterPro" id="IPR040911">
    <property type="entry name" value="Exostosin_GT47"/>
</dbReference>
<organism evidence="3 4">
    <name type="scientific">Pontibacter locisalis</name>
    <dbReference type="NCBI Taxonomy" id="1719035"/>
    <lineage>
        <taxon>Bacteria</taxon>
        <taxon>Pseudomonadati</taxon>
        <taxon>Bacteroidota</taxon>
        <taxon>Cytophagia</taxon>
        <taxon>Cytophagales</taxon>
        <taxon>Hymenobacteraceae</taxon>
        <taxon>Pontibacter</taxon>
    </lineage>
</organism>